<accession>A0A396Z9P9</accession>
<evidence type="ECO:0000313" key="2">
    <source>
        <dbReference type="Proteomes" id="UP000265798"/>
    </source>
</evidence>
<gene>
    <name evidence="1" type="ORF">DLM75_02505</name>
</gene>
<proteinExistence type="predicted"/>
<name>A0A396Z9P9_9LEPT</name>
<organism evidence="1 2">
    <name type="scientific">Leptospira stimsonii</name>
    <dbReference type="NCBI Taxonomy" id="2202203"/>
    <lineage>
        <taxon>Bacteria</taxon>
        <taxon>Pseudomonadati</taxon>
        <taxon>Spirochaetota</taxon>
        <taxon>Spirochaetia</taxon>
        <taxon>Leptospirales</taxon>
        <taxon>Leptospiraceae</taxon>
        <taxon>Leptospira</taxon>
    </lineage>
</organism>
<evidence type="ECO:0000313" key="1">
    <source>
        <dbReference type="EMBL" id="RHX92111.1"/>
    </source>
</evidence>
<comment type="caution">
    <text evidence="1">The sequence shown here is derived from an EMBL/GenBank/DDBJ whole genome shotgun (WGS) entry which is preliminary data.</text>
</comment>
<dbReference type="AlphaFoldDB" id="A0A396Z9P9"/>
<dbReference type="EMBL" id="QHCT01000001">
    <property type="protein sequence ID" value="RHX92111.1"/>
    <property type="molecule type" value="Genomic_DNA"/>
</dbReference>
<protein>
    <submittedName>
        <fullName evidence="1">Uncharacterized protein</fullName>
    </submittedName>
</protein>
<reference evidence="2" key="1">
    <citation type="submission" date="2018-05" db="EMBL/GenBank/DDBJ databases">
        <title>Leptospira yasudae sp. nov. and Leptospira stimsonii sp. nov., two pathogenic species of the genus Leptospira isolated from environmental sources.</title>
        <authorList>
            <person name="Casanovas-Massana A."/>
            <person name="Hamond C."/>
            <person name="Santos L.A."/>
            <person name="Hacker K.P."/>
            <person name="Balassiano I."/>
            <person name="Medeiros M.A."/>
            <person name="Reis M.G."/>
            <person name="Ko A.I."/>
            <person name="Wunder E.A."/>
        </authorList>
    </citation>
    <scope>NUCLEOTIDE SEQUENCE [LARGE SCALE GENOMIC DNA]</scope>
    <source>
        <strain evidence="2">Yale</strain>
    </source>
</reference>
<sequence length="63" mass="7488">MIVLSVSEKPIFRTYSEKTKRRFGIPLHFLVVRALKISAFQIRICKSRKIENSKAFRGFFHIF</sequence>
<dbReference type="Proteomes" id="UP000265798">
    <property type="component" value="Unassembled WGS sequence"/>
</dbReference>